<evidence type="ECO:0000313" key="1">
    <source>
        <dbReference type="EMBL" id="ACU53547.1"/>
    </source>
</evidence>
<accession>C7LXT9</accession>
<protein>
    <submittedName>
        <fullName evidence="1">Uncharacterized protein</fullName>
    </submittedName>
</protein>
<sequence length="37" mass="4094">MWEAGTSRTWAAVDGSVAVDDDRALIEWRRVFGRGGV</sequence>
<organism evidence="1 2">
    <name type="scientific">Acidimicrobium ferrooxidans (strain DSM 10331 / JCM 15462 / NBRC 103882 / ICP)</name>
    <dbReference type="NCBI Taxonomy" id="525909"/>
    <lineage>
        <taxon>Bacteria</taxon>
        <taxon>Bacillati</taxon>
        <taxon>Actinomycetota</taxon>
        <taxon>Acidimicrobiia</taxon>
        <taxon>Acidimicrobiales</taxon>
        <taxon>Acidimicrobiaceae</taxon>
        <taxon>Acidimicrobium</taxon>
    </lineage>
</organism>
<dbReference type="KEGG" id="afo:Afer_0593"/>
<reference evidence="1 2" key="1">
    <citation type="journal article" date="2009" name="Stand. Genomic Sci.">
        <title>Complete genome sequence of Acidimicrobium ferrooxidans type strain (ICP).</title>
        <authorList>
            <person name="Clum A."/>
            <person name="Nolan M."/>
            <person name="Lang E."/>
            <person name="Glavina Del Rio T."/>
            <person name="Tice H."/>
            <person name="Copeland A."/>
            <person name="Cheng J.F."/>
            <person name="Lucas S."/>
            <person name="Chen F."/>
            <person name="Bruce D."/>
            <person name="Goodwin L."/>
            <person name="Pitluck S."/>
            <person name="Ivanova N."/>
            <person name="Mavrommatis K."/>
            <person name="Mikhailova N."/>
            <person name="Pati A."/>
            <person name="Chen A."/>
            <person name="Palaniappan K."/>
            <person name="Goker M."/>
            <person name="Spring S."/>
            <person name="Land M."/>
            <person name="Hauser L."/>
            <person name="Chang Y.J."/>
            <person name="Jeffries C.C."/>
            <person name="Chain P."/>
            <person name="Bristow J."/>
            <person name="Eisen J.A."/>
            <person name="Markowitz V."/>
            <person name="Hugenholtz P."/>
            <person name="Kyrpides N.C."/>
            <person name="Klenk H.P."/>
            <person name="Lapidus A."/>
        </authorList>
    </citation>
    <scope>NUCLEOTIDE SEQUENCE [LARGE SCALE GENOMIC DNA]</scope>
    <source>
        <strain evidence="2">DSM 10331 / JCM 15462 / NBRC 103882 / ICP</strain>
    </source>
</reference>
<evidence type="ECO:0000313" key="2">
    <source>
        <dbReference type="Proteomes" id="UP000000771"/>
    </source>
</evidence>
<dbReference type="HOGENOM" id="CLU_3338949_0_0_11"/>
<keyword evidence="2" id="KW-1185">Reference proteome</keyword>
<proteinExistence type="predicted"/>
<name>C7LXT9_ACIFD</name>
<dbReference type="AlphaFoldDB" id="C7LXT9"/>
<dbReference type="Proteomes" id="UP000000771">
    <property type="component" value="Chromosome"/>
</dbReference>
<gene>
    <name evidence="1" type="ordered locus">Afer_0593</name>
</gene>
<dbReference type="EMBL" id="CP001631">
    <property type="protein sequence ID" value="ACU53547.1"/>
    <property type="molecule type" value="Genomic_DNA"/>
</dbReference>